<dbReference type="SUPFAM" id="SSF48264">
    <property type="entry name" value="Cytochrome P450"/>
    <property type="match status" value="1"/>
</dbReference>
<evidence type="ECO:0000256" key="2">
    <source>
        <dbReference type="ARBA" id="ARBA00010617"/>
    </source>
</evidence>
<evidence type="ECO:0000313" key="11">
    <source>
        <dbReference type="EMBL" id="KAK6922143.1"/>
    </source>
</evidence>
<dbReference type="GO" id="GO:0016705">
    <property type="term" value="F:oxidoreductase activity, acting on paired donors, with incorporation or reduction of molecular oxygen"/>
    <property type="evidence" value="ECO:0007669"/>
    <property type="project" value="InterPro"/>
</dbReference>
<evidence type="ECO:0000256" key="1">
    <source>
        <dbReference type="ARBA" id="ARBA00004370"/>
    </source>
</evidence>
<dbReference type="Proteomes" id="UP001370490">
    <property type="component" value="Unassembled WGS sequence"/>
</dbReference>
<dbReference type="PRINTS" id="PR00385">
    <property type="entry name" value="P450"/>
</dbReference>
<feature type="non-terminal residue" evidence="11">
    <location>
        <position position="1"/>
    </location>
</feature>
<dbReference type="Gene3D" id="1.10.630.10">
    <property type="entry name" value="Cytochrome P450"/>
    <property type="match status" value="1"/>
</dbReference>
<keyword evidence="12" id="KW-1185">Reference proteome</keyword>
<evidence type="ECO:0000256" key="7">
    <source>
        <dbReference type="ARBA" id="ARBA00023002"/>
    </source>
</evidence>
<evidence type="ECO:0000256" key="10">
    <source>
        <dbReference type="ARBA" id="ARBA00023136"/>
    </source>
</evidence>
<dbReference type="GO" id="GO:0005506">
    <property type="term" value="F:iron ion binding"/>
    <property type="evidence" value="ECO:0007669"/>
    <property type="project" value="InterPro"/>
</dbReference>
<evidence type="ECO:0000313" key="12">
    <source>
        <dbReference type="Proteomes" id="UP001370490"/>
    </source>
</evidence>
<dbReference type="InterPro" id="IPR036396">
    <property type="entry name" value="Cyt_P450_sf"/>
</dbReference>
<evidence type="ECO:0000256" key="4">
    <source>
        <dbReference type="ARBA" id="ARBA00022692"/>
    </source>
</evidence>
<dbReference type="GO" id="GO:0020037">
    <property type="term" value="F:heme binding"/>
    <property type="evidence" value="ECO:0007669"/>
    <property type="project" value="InterPro"/>
</dbReference>
<proteinExistence type="inferred from homology"/>
<name>A0AAN8Z6B1_9MAGN</name>
<dbReference type="GO" id="GO:0016020">
    <property type="term" value="C:membrane"/>
    <property type="evidence" value="ECO:0007669"/>
    <property type="project" value="UniProtKB-SubCell"/>
</dbReference>
<dbReference type="GO" id="GO:0004497">
    <property type="term" value="F:monooxygenase activity"/>
    <property type="evidence" value="ECO:0007669"/>
    <property type="project" value="UniProtKB-KW"/>
</dbReference>
<comment type="subcellular location">
    <subcellularLocation>
        <location evidence="1">Membrane</location>
    </subcellularLocation>
</comment>
<protein>
    <submittedName>
        <fullName evidence="11">Cytochrome P450</fullName>
    </submittedName>
</protein>
<evidence type="ECO:0000256" key="6">
    <source>
        <dbReference type="ARBA" id="ARBA00022989"/>
    </source>
</evidence>
<keyword evidence="7" id="KW-0560">Oxidoreductase</keyword>
<organism evidence="11 12">
    <name type="scientific">Dillenia turbinata</name>
    <dbReference type="NCBI Taxonomy" id="194707"/>
    <lineage>
        <taxon>Eukaryota</taxon>
        <taxon>Viridiplantae</taxon>
        <taxon>Streptophyta</taxon>
        <taxon>Embryophyta</taxon>
        <taxon>Tracheophyta</taxon>
        <taxon>Spermatophyta</taxon>
        <taxon>Magnoliopsida</taxon>
        <taxon>eudicotyledons</taxon>
        <taxon>Gunneridae</taxon>
        <taxon>Pentapetalae</taxon>
        <taxon>Dilleniales</taxon>
        <taxon>Dilleniaceae</taxon>
        <taxon>Dillenia</taxon>
    </lineage>
</organism>
<keyword evidence="8" id="KW-0408">Iron</keyword>
<keyword evidence="3" id="KW-0349">Heme</keyword>
<sequence>EKDLGWLKETSGRSSENCQTMHFSKIMRTSDDIEAEKLGKGIRDSVLELVKKREEKVTKGEVDNFGSDFLGLLIKTNHEKSGGNKGISAEELVDECKTFNFAGHETTTSLLAWTVLLLAIRDDRQEKARKEVLEIFGQQVPNSDGIARLKTMNMIINESLRLYPPVNEIPRKVQLGKLIPPTDIEVSILVLALHHDPNIWGPDVDLFNPERFSEGVTKATNNNTAAFLPSGLGP</sequence>
<dbReference type="EMBL" id="JBAMMX010000019">
    <property type="protein sequence ID" value="KAK6922143.1"/>
    <property type="molecule type" value="Genomic_DNA"/>
</dbReference>
<dbReference type="PANTHER" id="PTHR24282:SF20">
    <property type="entry name" value="CYTOCHROME P450 CYP749A22-LIKE"/>
    <property type="match status" value="1"/>
</dbReference>
<dbReference type="Pfam" id="PF00067">
    <property type="entry name" value="p450"/>
    <property type="match status" value="1"/>
</dbReference>
<gene>
    <name evidence="11" type="ORF">RJ641_012650</name>
</gene>
<dbReference type="PANTHER" id="PTHR24282">
    <property type="entry name" value="CYTOCHROME P450 FAMILY MEMBER"/>
    <property type="match status" value="1"/>
</dbReference>
<dbReference type="AlphaFoldDB" id="A0AAN8Z6B1"/>
<dbReference type="InterPro" id="IPR001128">
    <property type="entry name" value="Cyt_P450"/>
</dbReference>
<keyword evidence="10" id="KW-0472">Membrane</keyword>
<evidence type="ECO:0000256" key="9">
    <source>
        <dbReference type="ARBA" id="ARBA00023033"/>
    </source>
</evidence>
<evidence type="ECO:0000256" key="3">
    <source>
        <dbReference type="ARBA" id="ARBA00022617"/>
    </source>
</evidence>
<keyword evidence="9" id="KW-0503">Monooxygenase</keyword>
<dbReference type="InterPro" id="IPR050665">
    <property type="entry name" value="Cytochrome_P450_Monooxygen"/>
</dbReference>
<comment type="similarity">
    <text evidence="2">Belongs to the cytochrome P450 family.</text>
</comment>
<evidence type="ECO:0000256" key="8">
    <source>
        <dbReference type="ARBA" id="ARBA00023004"/>
    </source>
</evidence>
<accession>A0AAN8Z6B1</accession>
<keyword evidence="6" id="KW-1133">Transmembrane helix</keyword>
<evidence type="ECO:0000256" key="5">
    <source>
        <dbReference type="ARBA" id="ARBA00022723"/>
    </source>
</evidence>
<reference evidence="11 12" key="1">
    <citation type="submission" date="2023-12" db="EMBL/GenBank/DDBJ databases">
        <title>A high-quality genome assembly for Dillenia turbinata (Dilleniales).</title>
        <authorList>
            <person name="Chanderbali A."/>
        </authorList>
    </citation>
    <scope>NUCLEOTIDE SEQUENCE [LARGE SCALE GENOMIC DNA]</scope>
    <source>
        <strain evidence="11">LSX21</strain>
        <tissue evidence="11">Leaf</tissue>
    </source>
</reference>
<keyword evidence="4" id="KW-0812">Transmembrane</keyword>
<comment type="caution">
    <text evidence="11">The sequence shown here is derived from an EMBL/GenBank/DDBJ whole genome shotgun (WGS) entry which is preliminary data.</text>
</comment>
<keyword evidence="5" id="KW-0479">Metal-binding</keyword>